<keyword evidence="4" id="KW-0812">Transmembrane</keyword>
<dbReference type="InterPro" id="IPR008969">
    <property type="entry name" value="CarboxyPept-like_regulatory"/>
</dbReference>
<evidence type="ECO:0000256" key="3">
    <source>
        <dbReference type="ARBA" id="ARBA00022452"/>
    </source>
</evidence>
<dbReference type="Proteomes" id="UP000548978">
    <property type="component" value="Unassembled WGS sequence"/>
</dbReference>
<keyword evidence="5" id="KW-0472">Membrane</keyword>
<feature type="domain" description="TonB-dependent transporter Oar-like beta-barrel" evidence="8">
    <location>
        <begin position="351"/>
        <end position="978"/>
    </location>
</feature>
<dbReference type="RefSeq" id="WP_123287957.1">
    <property type="nucleotide sequence ID" value="NZ_JACIJB010000005.1"/>
</dbReference>
<sequence length="1062" mass="116110">MLKKFAYGASVAVLMMTAATAVHAQETTGAIRGTVLGDSGQPVANATVTVTHVPSGTRSVAVTGENGQYNARGLRVGGPYTVQVDAAGVSGTREVAAIGIGDATVADVYVSQGGTQLDEVVVIGTAGGVVQTAIGPNAVFTAEDLANAPAINRDIRDVIAIDPRVYVDEAFVDAVQCGGANPRFNSLTVDGVRLNDNFGLNSSGYPTERMPFSYDAIQQVAVELAPFDVEYGNFTACNINAVTKSGGNSLSGGFFYDYSDHELTGASLEGRSVDLGEFEETRWGINVGGPIIQDRLYFFAAYEKLDGVNFFDRSPAGGGGAEVQGLSMAQYNEILDIARTVYGFDPGGIPAPQPNEDEKLLIKLDWNISDQHRAAFTYNYNDGFNITESDRGSDEFEFSGHLYERGAELNAYVLQVFSDWTDNFSTEFRVAYSTLDNRQIPQGGLDVGEVQIRTLNDHDGDSVDSRATVYLGADDSRHSNVLSYETMSYKLGGSYIWGDHLFTFGYEREDLEIFNLFVQHSQGEFRFNSINDFRNGNASQVFYGNAASLDPNDAAASFAYGTNTLYAQDEWVFSNDLTLTFGLRYDWYDSNDEPALNANFVARNGFANTSNLDGKGLLQPRFGFRYDFADNLQFRGGFGLYSGGNPNVWLSNNYSNDGVTNIQVNRRNFNIFTNTTGQPLFDIPDSLVTAVTTGTPNVGVNALDPDFDLPSAWKFAIGATYWFDAPVLGEGVRLDLDLLHSETQDAAIIKDLTLAQIGTMVDGRPIYRSIDRSDPDCVNPTAAACSSRNFNNDFVLTNTDGGHQTVFSASLTQSYDWGLDWTLGYAFTQAEDVNPMTSSVAFSNYANVAVFDPNNPNVATSNYEIPHRITLQMNYEREIFGDYMTRFTLFGRANEGRPFGFAFSGDDGDIFGDIIDNRHLLYIPTGPSDPNVVFQPGFDQAAFFDFIDEYGLGEFAGSTMPRNAVQSGWWSKFDLRIEQELPGLMSGHRTAAFVVVENLGNLLNDEWGILREASFPQSQGVVDVDRNGAGQYVFQQFLQPAGQSRVTGASLWEVRVGLRYSF</sequence>
<protein>
    <submittedName>
        <fullName evidence="9">Outer membrane receptor protein involved in Fe transport</fullName>
    </submittedName>
</protein>
<keyword evidence="6" id="KW-0998">Cell outer membrane</keyword>
<evidence type="ECO:0000313" key="9">
    <source>
        <dbReference type="EMBL" id="MBB5660698.1"/>
    </source>
</evidence>
<evidence type="ECO:0000256" key="5">
    <source>
        <dbReference type="ARBA" id="ARBA00023136"/>
    </source>
</evidence>
<dbReference type="GO" id="GO:0015344">
    <property type="term" value="F:siderophore uptake transmembrane transporter activity"/>
    <property type="evidence" value="ECO:0007669"/>
    <property type="project" value="TreeGrafter"/>
</dbReference>
<evidence type="ECO:0000256" key="6">
    <source>
        <dbReference type="ARBA" id="ARBA00023237"/>
    </source>
</evidence>
<organism evidence="9 10">
    <name type="scientific">Brevundimonas halotolerans</name>
    <dbReference type="NCBI Taxonomy" id="69670"/>
    <lineage>
        <taxon>Bacteria</taxon>
        <taxon>Pseudomonadati</taxon>
        <taxon>Pseudomonadota</taxon>
        <taxon>Alphaproteobacteria</taxon>
        <taxon>Caulobacterales</taxon>
        <taxon>Caulobacteraceae</taxon>
        <taxon>Brevundimonas</taxon>
    </lineage>
</organism>
<keyword evidence="3" id="KW-1134">Transmembrane beta strand</keyword>
<feature type="domain" description="TonB-dependent transporter Oar-like beta-barrel" evidence="8">
    <location>
        <begin position="242"/>
        <end position="305"/>
    </location>
</feature>
<dbReference type="SUPFAM" id="SSF56935">
    <property type="entry name" value="Porins"/>
    <property type="match status" value="1"/>
</dbReference>
<keyword evidence="10" id="KW-1185">Reference proteome</keyword>
<keyword evidence="7" id="KW-0732">Signal</keyword>
<dbReference type="Pfam" id="PF13620">
    <property type="entry name" value="CarboxypepD_reg"/>
    <property type="match status" value="1"/>
</dbReference>
<dbReference type="GO" id="GO:0044718">
    <property type="term" value="P:siderophore transmembrane transport"/>
    <property type="evidence" value="ECO:0007669"/>
    <property type="project" value="TreeGrafter"/>
</dbReference>
<reference evidence="9 10" key="1">
    <citation type="submission" date="2020-08" db="EMBL/GenBank/DDBJ databases">
        <title>Genomic Encyclopedia of Type Strains, Phase IV (KMG-IV): sequencing the most valuable type-strain genomes for metagenomic binning, comparative biology and taxonomic classification.</title>
        <authorList>
            <person name="Goeker M."/>
        </authorList>
    </citation>
    <scope>NUCLEOTIDE SEQUENCE [LARGE SCALE GENOMIC DNA]</scope>
    <source>
        <strain evidence="9 10">DSM 24448</strain>
    </source>
</reference>
<evidence type="ECO:0000256" key="7">
    <source>
        <dbReference type="SAM" id="SignalP"/>
    </source>
</evidence>
<dbReference type="EMBL" id="JACIJB010000005">
    <property type="protein sequence ID" value="MBB5660698.1"/>
    <property type="molecule type" value="Genomic_DNA"/>
</dbReference>
<dbReference type="InterPro" id="IPR057601">
    <property type="entry name" value="Oar-like_b-barrel"/>
</dbReference>
<dbReference type="Gene3D" id="2.40.170.20">
    <property type="entry name" value="TonB-dependent receptor, beta-barrel domain"/>
    <property type="match status" value="1"/>
</dbReference>
<comment type="subcellular location">
    <subcellularLocation>
        <location evidence="1">Cell outer membrane</location>
        <topology evidence="1">Multi-pass membrane protein</topology>
    </subcellularLocation>
</comment>
<keyword evidence="2" id="KW-0813">Transport</keyword>
<feature type="signal peptide" evidence="7">
    <location>
        <begin position="1"/>
        <end position="24"/>
    </location>
</feature>
<dbReference type="PANTHER" id="PTHR30069">
    <property type="entry name" value="TONB-DEPENDENT OUTER MEMBRANE RECEPTOR"/>
    <property type="match status" value="1"/>
</dbReference>
<evidence type="ECO:0000256" key="2">
    <source>
        <dbReference type="ARBA" id="ARBA00022448"/>
    </source>
</evidence>
<keyword evidence="9" id="KW-0675">Receptor</keyword>
<accession>A0A7W9E772</accession>
<dbReference type="Gene3D" id="2.60.40.1120">
    <property type="entry name" value="Carboxypeptidase-like, regulatory domain"/>
    <property type="match status" value="1"/>
</dbReference>
<dbReference type="AlphaFoldDB" id="A0A7W9E772"/>
<dbReference type="OrthoDB" id="9768147at2"/>
<proteinExistence type="predicted"/>
<dbReference type="InterPro" id="IPR036942">
    <property type="entry name" value="Beta-barrel_TonB_sf"/>
</dbReference>
<evidence type="ECO:0000313" key="10">
    <source>
        <dbReference type="Proteomes" id="UP000548978"/>
    </source>
</evidence>
<dbReference type="SUPFAM" id="SSF49464">
    <property type="entry name" value="Carboxypeptidase regulatory domain-like"/>
    <property type="match status" value="1"/>
</dbReference>
<dbReference type="GO" id="GO:0009279">
    <property type="term" value="C:cell outer membrane"/>
    <property type="evidence" value="ECO:0007669"/>
    <property type="project" value="UniProtKB-SubCell"/>
</dbReference>
<evidence type="ECO:0000256" key="1">
    <source>
        <dbReference type="ARBA" id="ARBA00004571"/>
    </source>
</evidence>
<gene>
    <name evidence="9" type="ORF">FHS65_001449</name>
</gene>
<feature type="chain" id="PRO_5031464799" evidence="7">
    <location>
        <begin position="25"/>
        <end position="1062"/>
    </location>
</feature>
<dbReference type="InterPro" id="IPR039426">
    <property type="entry name" value="TonB-dep_rcpt-like"/>
</dbReference>
<dbReference type="PANTHER" id="PTHR30069:SF46">
    <property type="entry name" value="OAR PROTEIN"/>
    <property type="match status" value="1"/>
</dbReference>
<name>A0A7W9E772_9CAUL</name>
<dbReference type="Pfam" id="PF25183">
    <property type="entry name" value="OMP_b-brl_4"/>
    <property type="match status" value="2"/>
</dbReference>
<comment type="caution">
    <text evidence="9">The sequence shown here is derived from an EMBL/GenBank/DDBJ whole genome shotgun (WGS) entry which is preliminary data.</text>
</comment>
<evidence type="ECO:0000256" key="4">
    <source>
        <dbReference type="ARBA" id="ARBA00022692"/>
    </source>
</evidence>
<evidence type="ECO:0000259" key="8">
    <source>
        <dbReference type="Pfam" id="PF25183"/>
    </source>
</evidence>